<proteinExistence type="predicted"/>
<keyword evidence="1" id="KW-0812">Transmembrane</keyword>
<comment type="caution">
    <text evidence="2">The sequence shown here is derived from an EMBL/GenBank/DDBJ whole genome shotgun (WGS) entry which is preliminary data.</text>
</comment>
<reference evidence="2 3" key="1">
    <citation type="journal article" date="2015" name="BMC Genomics">
        <title>Genome mining reveals unlocked bioactive potential of marine Gram-negative bacteria.</title>
        <authorList>
            <person name="Machado H."/>
            <person name="Sonnenschein E.C."/>
            <person name="Melchiorsen J."/>
            <person name="Gram L."/>
        </authorList>
    </citation>
    <scope>NUCLEOTIDE SEQUENCE [LARGE SCALE GENOMIC DNA]</scope>
    <source>
        <strain evidence="2 3">S4054</strain>
    </source>
</reference>
<accession>A0A0F6A903</accession>
<keyword evidence="1" id="KW-0472">Membrane</keyword>
<sequence length="67" mass="7796">MFVSSGNKMYKFNINLKFTDVLIPILLWQILVVLTFGVALPFFILYLIKLVLNNLTVKKYSISDRLN</sequence>
<dbReference type="Pfam" id="PF20403">
    <property type="entry name" value="DUF6693"/>
    <property type="match status" value="1"/>
</dbReference>
<evidence type="ECO:0000313" key="2">
    <source>
        <dbReference type="EMBL" id="KKE82628.1"/>
    </source>
</evidence>
<protein>
    <submittedName>
        <fullName evidence="2">Uncharacterized protein</fullName>
    </submittedName>
</protein>
<name>A0A0F6A903_9GAMM</name>
<organism evidence="2 3">
    <name type="scientific">Pseudoalteromonas luteoviolacea S4054</name>
    <dbReference type="NCBI Taxonomy" id="1129367"/>
    <lineage>
        <taxon>Bacteria</taxon>
        <taxon>Pseudomonadati</taxon>
        <taxon>Pseudomonadota</taxon>
        <taxon>Gammaproteobacteria</taxon>
        <taxon>Alteromonadales</taxon>
        <taxon>Pseudoalteromonadaceae</taxon>
        <taxon>Pseudoalteromonas</taxon>
    </lineage>
</organism>
<evidence type="ECO:0000313" key="3">
    <source>
        <dbReference type="Proteomes" id="UP000033434"/>
    </source>
</evidence>
<dbReference type="InterPro" id="IPR046515">
    <property type="entry name" value="DUF6693"/>
</dbReference>
<dbReference type="EMBL" id="AUXW01000160">
    <property type="protein sequence ID" value="KKE82628.1"/>
    <property type="molecule type" value="Genomic_DNA"/>
</dbReference>
<dbReference type="PATRIC" id="fig|1129367.4.peg.3505"/>
<gene>
    <name evidence="2" type="ORF">N479_17610</name>
</gene>
<evidence type="ECO:0000256" key="1">
    <source>
        <dbReference type="SAM" id="Phobius"/>
    </source>
</evidence>
<dbReference type="Proteomes" id="UP000033434">
    <property type="component" value="Unassembled WGS sequence"/>
</dbReference>
<dbReference type="AlphaFoldDB" id="A0A0F6A903"/>
<keyword evidence="1" id="KW-1133">Transmembrane helix</keyword>
<dbReference type="RefSeq" id="WP_428829849.1">
    <property type="nucleotide sequence ID" value="NZ_AUXW01000160.1"/>
</dbReference>
<feature type="transmembrane region" description="Helical" evidence="1">
    <location>
        <begin position="21"/>
        <end position="48"/>
    </location>
</feature>